<evidence type="ECO:0000256" key="1">
    <source>
        <dbReference type="SAM" id="Phobius"/>
    </source>
</evidence>
<evidence type="ECO:0000313" key="2">
    <source>
        <dbReference type="EMBL" id="MBE9028943.1"/>
    </source>
</evidence>
<feature type="transmembrane region" description="Helical" evidence="1">
    <location>
        <begin position="92"/>
        <end position="113"/>
    </location>
</feature>
<gene>
    <name evidence="2" type="ORF">IQ266_04095</name>
</gene>
<sequence length="125" mass="14266">MNLTNQVPVLTKPSRSYQTLYLIFAILSFVISWGIFLQFLLSGDASIGAFFRQCFGTHIASLLSSDILISFVILITFTAIELKRLDQPNYWIALYIAATWSVGICFALSLFLYQRETWRLQTPKS</sequence>
<proteinExistence type="predicted"/>
<comment type="caution">
    <text evidence="2">The sequence shown here is derived from an EMBL/GenBank/DDBJ whole genome shotgun (WGS) entry which is preliminary data.</text>
</comment>
<dbReference type="Proteomes" id="UP000625316">
    <property type="component" value="Unassembled WGS sequence"/>
</dbReference>
<name>A0A928VJL9_9CYAN</name>
<keyword evidence="1" id="KW-0472">Membrane</keyword>
<keyword evidence="1" id="KW-0812">Transmembrane</keyword>
<evidence type="ECO:0000313" key="3">
    <source>
        <dbReference type="Proteomes" id="UP000625316"/>
    </source>
</evidence>
<dbReference type="AlphaFoldDB" id="A0A928VJL9"/>
<protein>
    <submittedName>
        <fullName evidence="2">DUF2834 domain-containing protein</fullName>
    </submittedName>
</protein>
<keyword evidence="3" id="KW-1185">Reference proteome</keyword>
<accession>A0A928VJL9</accession>
<dbReference type="Pfam" id="PF11196">
    <property type="entry name" value="DUF2834"/>
    <property type="match status" value="1"/>
</dbReference>
<dbReference type="RefSeq" id="WP_264323766.1">
    <property type="nucleotide sequence ID" value="NZ_JADEXQ010000009.1"/>
</dbReference>
<feature type="transmembrane region" description="Helical" evidence="1">
    <location>
        <begin position="20"/>
        <end position="41"/>
    </location>
</feature>
<reference evidence="2" key="1">
    <citation type="submission" date="2020-10" db="EMBL/GenBank/DDBJ databases">
        <authorList>
            <person name="Castelo-Branco R."/>
            <person name="Eusebio N."/>
            <person name="Adriana R."/>
            <person name="Vieira A."/>
            <person name="Brugerolle De Fraissinette N."/>
            <person name="Rezende De Castro R."/>
            <person name="Schneider M.P."/>
            <person name="Vasconcelos V."/>
            <person name="Leao P.N."/>
        </authorList>
    </citation>
    <scope>NUCLEOTIDE SEQUENCE</scope>
    <source>
        <strain evidence="2">LEGE 11480</strain>
    </source>
</reference>
<dbReference type="EMBL" id="JADEXQ010000009">
    <property type="protein sequence ID" value="MBE9028943.1"/>
    <property type="molecule type" value="Genomic_DNA"/>
</dbReference>
<organism evidence="2 3">
    <name type="scientific">Romeriopsis navalis LEGE 11480</name>
    <dbReference type="NCBI Taxonomy" id="2777977"/>
    <lineage>
        <taxon>Bacteria</taxon>
        <taxon>Bacillati</taxon>
        <taxon>Cyanobacteriota</taxon>
        <taxon>Cyanophyceae</taxon>
        <taxon>Leptolyngbyales</taxon>
        <taxon>Leptolyngbyaceae</taxon>
        <taxon>Romeriopsis</taxon>
        <taxon>Romeriopsis navalis</taxon>
    </lineage>
</organism>
<dbReference type="InterPro" id="IPR021362">
    <property type="entry name" value="DUF2834"/>
</dbReference>
<feature type="transmembrane region" description="Helical" evidence="1">
    <location>
        <begin position="62"/>
        <end position="80"/>
    </location>
</feature>
<keyword evidence="1" id="KW-1133">Transmembrane helix</keyword>